<gene>
    <name evidence="3" type="primary">gbb</name>
    <name evidence="3" type="ORF">EVAR_56724_1</name>
</gene>
<dbReference type="Gene3D" id="2.60.120.970">
    <property type="match status" value="1"/>
</dbReference>
<comment type="caution">
    <text evidence="3">The sequence shown here is derived from an EMBL/GenBank/DDBJ whole genome shotgun (WGS) entry which is preliminary data.</text>
</comment>
<dbReference type="OrthoDB" id="5987191at2759"/>
<organism evidence="3 4">
    <name type="scientific">Eumeta variegata</name>
    <name type="common">Bagworm moth</name>
    <name type="synonym">Eumeta japonica</name>
    <dbReference type="NCBI Taxonomy" id="151549"/>
    <lineage>
        <taxon>Eukaryota</taxon>
        <taxon>Metazoa</taxon>
        <taxon>Ecdysozoa</taxon>
        <taxon>Arthropoda</taxon>
        <taxon>Hexapoda</taxon>
        <taxon>Insecta</taxon>
        <taxon>Pterygota</taxon>
        <taxon>Neoptera</taxon>
        <taxon>Endopterygota</taxon>
        <taxon>Lepidoptera</taxon>
        <taxon>Glossata</taxon>
        <taxon>Ditrysia</taxon>
        <taxon>Tineoidea</taxon>
        <taxon>Psychidae</taxon>
        <taxon>Oiketicinae</taxon>
        <taxon>Eumeta</taxon>
    </lineage>
</organism>
<evidence type="ECO:0000313" key="3">
    <source>
        <dbReference type="EMBL" id="GBP90487.1"/>
    </source>
</evidence>
<sequence>MNAWLDCKRDCGRPRSALRHSTYAATELRLPVDFYVDVLRHDKYQKLAKSLSDDAHCRVPKPLLQRNAPQTKKLHEVRCGAGRAQPTLSGQVLSAARRPRPPAAGYRSVVCGMEGTAVVSVGAVRCALRWCVLAVLVGAAQALLSGLYIDNGVDQTVIHHAMTRNERLVVEHEILELLGLGARPRRARARALDRSAPSFLLDVYKQLAEEHEQARPTRSSELALGGDEQQAIDESDLIMTFQTKRHLDEAGTLFTRSLGPAELCGADSRGSRGRTCSRRGPRPGTRLHANGSFGIGSSYGSRITRIPHGATVIEDYQPIAGKSYKNTALISAYSLMKPLKEYETATTNSFRDCIEALDFNEVRTAQRTNLCRCEINHRKCRIGSKYESGGEGGRGCASHHSQAIQSGHHLGALRHGHGQHLWFEASGAPDAASLLTAELRLHQAPVRTRVLSSPPNELYTVAAHRVLSVDSVGIHSFYLPSPAAGTLTARGLVVGVREAFDKLHIYS</sequence>
<name>A0A4C1ZV59_EUMVA</name>
<protein>
    <submittedName>
        <fullName evidence="3">Protein 60A</fullName>
    </submittedName>
</protein>
<evidence type="ECO:0000256" key="1">
    <source>
        <dbReference type="SAM" id="MobiDB-lite"/>
    </source>
</evidence>
<dbReference type="Pfam" id="PF00688">
    <property type="entry name" value="TGFb_propeptide"/>
    <property type="match status" value="1"/>
</dbReference>
<accession>A0A4C1ZV59</accession>
<feature type="domain" description="TGF-beta propeptide" evidence="2">
    <location>
        <begin position="151"/>
        <end position="245"/>
    </location>
</feature>
<dbReference type="Proteomes" id="UP000299102">
    <property type="component" value="Unassembled WGS sequence"/>
</dbReference>
<proteinExistence type="predicted"/>
<dbReference type="EMBL" id="BGZK01002085">
    <property type="protein sequence ID" value="GBP90487.1"/>
    <property type="molecule type" value="Genomic_DNA"/>
</dbReference>
<feature type="region of interest" description="Disordered" evidence="1">
    <location>
        <begin position="265"/>
        <end position="285"/>
    </location>
</feature>
<feature type="compositionally biased region" description="Basic residues" evidence="1">
    <location>
        <begin position="271"/>
        <end position="281"/>
    </location>
</feature>
<dbReference type="STRING" id="151549.A0A4C1ZV59"/>
<evidence type="ECO:0000313" key="4">
    <source>
        <dbReference type="Proteomes" id="UP000299102"/>
    </source>
</evidence>
<dbReference type="InterPro" id="IPR001111">
    <property type="entry name" value="TGF-b_propeptide"/>
</dbReference>
<reference evidence="3 4" key="1">
    <citation type="journal article" date="2019" name="Commun. Biol.">
        <title>The bagworm genome reveals a unique fibroin gene that provides high tensile strength.</title>
        <authorList>
            <person name="Kono N."/>
            <person name="Nakamura H."/>
            <person name="Ohtoshi R."/>
            <person name="Tomita M."/>
            <person name="Numata K."/>
            <person name="Arakawa K."/>
        </authorList>
    </citation>
    <scope>NUCLEOTIDE SEQUENCE [LARGE SCALE GENOMIC DNA]</scope>
</reference>
<evidence type="ECO:0000259" key="2">
    <source>
        <dbReference type="Pfam" id="PF00688"/>
    </source>
</evidence>
<dbReference type="AlphaFoldDB" id="A0A4C1ZV59"/>
<keyword evidence="4" id="KW-1185">Reference proteome</keyword>